<reference evidence="4" key="1">
    <citation type="journal article" date="2020" name="mSystems">
        <title>Genome- and Community-Level Interaction Insights into Carbon Utilization and Element Cycling Functions of Hydrothermarchaeota in Hydrothermal Sediment.</title>
        <authorList>
            <person name="Zhou Z."/>
            <person name="Liu Y."/>
            <person name="Xu W."/>
            <person name="Pan J."/>
            <person name="Luo Z.H."/>
            <person name="Li M."/>
        </authorList>
    </citation>
    <scope>NUCLEOTIDE SEQUENCE [LARGE SCALE GENOMIC DNA]</scope>
    <source>
        <strain evidence="4">SpSt-86</strain>
    </source>
</reference>
<dbReference type="InterPro" id="IPR003959">
    <property type="entry name" value="ATPase_AAA_core"/>
</dbReference>
<dbReference type="InterPro" id="IPR003593">
    <property type="entry name" value="AAA+_ATPase"/>
</dbReference>
<dbReference type="PANTHER" id="PTHR11638">
    <property type="entry name" value="ATP-DEPENDENT CLP PROTEASE"/>
    <property type="match status" value="1"/>
</dbReference>
<dbReference type="InterPro" id="IPR050130">
    <property type="entry name" value="ClpA_ClpB"/>
</dbReference>
<keyword evidence="1" id="KW-0547">Nucleotide-binding</keyword>
<dbReference type="Pfam" id="PF07724">
    <property type="entry name" value="AAA_2"/>
    <property type="match status" value="1"/>
</dbReference>
<feature type="domain" description="AAA+ ATPase" evidence="3">
    <location>
        <begin position="321"/>
        <end position="469"/>
    </location>
</feature>
<dbReference type="GO" id="GO:0005737">
    <property type="term" value="C:cytoplasm"/>
    <property type="evidence" value="ECO:0007669"/>
    <property type="project" value="TreeGrafter"/>
</dbReference>
<proteinExistence type="predicted"/>
<gene>
    <name evidence="4" type="ORF">ENW55_05795</name>
</gene>
<protein>
    <submittedName>
        <fullName evidence="4">ATP-dependent Clp protease ATP-binding subunit</fullName>
    </submittedName>
</protein>
<dbReference type="GO" id="GO:0034605">
    <property type="term" value="P:cellular response to heat"/>
    <property type="evidence" value="ECO:0007669"/>
    <property type="project" value="TreeGrafter"/>
</dbReference>
<dbReference type="PANTHER" id="PTHR11638:SF18">
    <property type="entry name" value="HEAT SHOCK PROTEIN 104"/>
    <property type="match status" value="1"/>
</dbReference>
<dbReference type="AlphaFoldDB" id="A0A832I6S1"/>
<keyword evidence="4" id="KW-0378">Hydrolase</keyword>
<dbReference type="SUPFAM" id="SSF52540">
    <property type="entry name" value="P-loop containing nucleoside triphosphate hydrolases"/>
    <property type="match status" value="1"/>
</dbReference>
<evidence type="ECO:0000313" key="4">
    <source>
        <dbReference type="EMBL" id="HGZ79476.1"/>
    </source>
</evidence>
<name>A0A832I6S1_9THEM</name>
<evidence type="ECO:0000256" key="2">
    <source>
        <dbReference type="ARBA" id="ARBA00022840"/>
    </source>
</evidence>
<dbReference type="GO" id="GO:0016887">
    <property type="term" value="F:ATP hydrolysis activity"/>
    <property type="evidence" value="ECO:0007669"/>
    <property type="project" value="InterPro"/>
</dbReference>
<evidence type="ECO:0000256" key="1">
    <source>
        <dbReference type="ARBA" id="ARBA00022741"/>
    </source>
</evidence>
<dbReference type="PRINTS" id="PR00300">
    <property type="entry name" value="CLPPROTEASEA"/>
</dbReference>
<dbReference type="Gene3D" id="3.40.50.300">
    <property type="entry name" value="P-loop containing nucleotide triphosphate hydrolases"/>
    <property type="match status" value="1"/>
</dbReference>
<dbReference type="EMBL" id="DTKQ01000042">
    <property type="protein sequence ID" value="HGZ79476.1"/>
    <property type="molecule type" value="Genomic_DNA"/>
</dbReference>
<dbReference type="InterPro" id="IPR027417">
    <property type="entry name" value="P-loop_NTPase"/>
</dbReference>
<comment type="caution">
    <text evidence="4">The sequence shown here is derived from an EMBL/GenBank/DDBJ whole genome shotgun (WGS) entry which is preliminary data.</text>
</comment>
<dbReference type="GO" id="GO:0008233">
    <property type="term" value="F:peptidase activity"/>
    <property type="evidence" value="ECO:0007669"/>
    <property type="project" value="UniProtKB-KW"/>
</dbReference>
<dbReference type="GO" id="GO:0006508">
    <property type="term" value="P:proteolysis"/>
    <property type="evidence" value="ECO:0007669"/>
    <property type="project" value="UniProtKB-KW"/>
</dbReference>
<dbReference type="GO" id="GO:0005524">
    <property type="term" value="F:ATP binding"/>
    <property type="evidence" value="ECO:0007669"/>
    <property type="project" value="UniProtKB-KW"/>
</dbReference>
<keyword evidence="4" id="KW-0645">Protease</keyword>
<dbReference type="SMART" id="SM00382">
    <property type="entry name" value="AAA"/>
    <property type="match status" value="1"/>
</dbReference>
<keyword evidence="2 4" id="KW-0067">ATP-binding</keyword>
<dbReference type="CDD" id="cd19499">
    <property type="entry name" value="RecA-like_ClpB_Hsp104-like"/>
    <property type="match status" value="1"/>
</dbReference>
<accession>A0A832I6S1</accession>
<evidence type="ECO:0000259" key="3">
    <source>
        <dbReference type="SMART" id="SM00382"/>
    </source>
</evidence>
<organism evidence="4">
    <name type="scientific">Pseudothermotoga hypogea</name>
    <dbReference type="NCBI Taxonomy" id="57487"/>
    <lineage>
        <taxon>Bacteria</taxon>
        <taxon>Thermotogati</taxon>
        <taxon>Thermotogota</taxon>
        <taxon>Thermotogae</taxon>
        <taxon>Thermotogales</taxon>
        <taxon>Thermotogaceae</taxon>
        <taxon>Pseudothermotoga</taxon>
    </lineage>
</organism>
<sequence>MNDVHQNLPKYAKELLRFSATTPQFVLFGDVYDIFPLYMDSKYIPLNLPDFLGGLLGRYGGYELVVEYIPLEGFRVVHGKDETYRAITNRNISDRLVVLNDVYTILEKLVNALNKCAALLNFSSRLSEISCNRDLPDFLYRTFRLCLSAKQKGTPPVYNPLIFIVEKENDMPAWYTLDNPSIRSIPIPKPDLQIRRWLGQSLLPKVDGWNELSEEKRHEVLESFVDLTNGMYAREMLSIVSIAMRDNLNVSNIGEAVRLYKIGVSDNPWAKIDKEKLKNAEEILSKRVIGQEKAVKKAASILRRSFYNLSGAQFSRYSNKPKGILFFAGPTGVGKTELAKAITELIFGSESNYIRFDMSEFAHEHADQRLVGAPPGYVGYEVGGQLTNAVKQNPFSVVLFDEIEKAHPRILDIFLQILDDGRLTSGRGETVYFSECLIIFTSNLGVYEVTPTGEKIQRVSPEMPYEKIEEKILEAIRDFFKFKIGRPEILNRIGENIVVFDFMRPENARLVMKKMMRNVVLKLQEEHKIKIIVSPQVEDKIYERIITDLSMGGRGIGNKLESLFVNPMSELLFNLFPGENSTVTVEDVIEDGDRWQLKGYLSA</sequence>
<dbReference type="InterPro" id="IPR001270">
    <property type="entry name" value="ClpA/B"/>
</dbReference>